<accession>A0A9J6G3Z0</accession>
<dbReference type="VEuPathDB" id="VectorBase:HLOH_046000"/>
<dbReference type="AlphaFoldDB" id="A0A9J6G3Z0"/>
<reference evidence="1 2" key="1">
    <citation type="journal article" date="2020" name="Cell">
        <title>Large-Scale Comparative Analyses of Tick Genomes Elucidate Their Genetic Diversity and Vector Capacities.</title>
        <authorList>
            <consortium name="Tick Genome and Microbiome Consortium (TIGMIC)"/>
            <person name="Jia N."/>
            <person name="Wang J."/>
            <person name="Shi W."/>
            <person name="Du L."/>
            <person name="Sun Y."/>
            <person name="Zhan W."/>
            <person name="Jiang J.F."/>
            <person name="Wang Q."/>
            <person name="Zhang B."/>
            <person name="Ji P."/>
            <person name="Bell-Sakyi L."/>
            <person name="Cui X.M."/>
            <person name="Yuan T.T."/>
            <person name="Jiang B.G."/>
            <person name="Yang W.F."/>
            <person name="Lam T.T."/>
            <person name="Chang Q.C."/>
            <person name="Ding S.J."/>
            <person name="Wang X.J."/>
            <person name="Zhu J.G."/>
            <person name="Ruan X.D."/>
            <person name="Zhao L."/>
            <person name="Wei J.T."/>
            <person name="Ye R.Z."/>
            <person name="Que T.C."/>
            <person name="Du C.H."/>
            <person name="Zhou Y.H."/>
            <person name="Cheng J.X."/>
            <person name="Dai P.F."/>
            <person name="Guo W.B."/>
            <person name="Han X.H."/>
            <person name="Huang E.J."/>
            <person name="Li L.F."/>
            <person name="Wei W."/>
            <person name="Gao Y.C."/>
            <person name="Liu J.Z."/>
            <person name="Shao H.Z."/>
            <person name="Wang X."/>
            <person name="Wang C.C."/>
            <person name="Yang T.C."/>
            <person name="Huo Q.B."/>
            <person name="Li W."/>
            <person name="Chen H.Y."/>
            <person name="Chen S.E."/>
            <person name="Zhou L.G."/>
            <person name="Ni X.B."/>
            <person name="Tian J.H."/>
            <person name="Sheng Y."/>
            <person name="Liu T."/>
            <person name="Pan Y.S."/>
            <person name="Xia L.Y."/>
            <person name="Li J."/>
            <person name="Zhao F."/>
            <person name="Cao W.C."/>
        </authorList>
    </citation>
    <scope>NUCLEOTIDE SEQUENCE [LARGE SCALE GENOMIC DNA]</scope>
    <source>
        <strain evidence="1">HaeL-2018</strain>
    </source>
</reference>
<organism evidence="1 2">
    <name type="scientific">Haemaphysalis longicornis</name>
    <name type="common">Bush tick</name>
    <dbReference type="NCBI Taxonomy" id="44386"/>
    <lineage>
        <taxon>Eukaryota</taxon>
        <taxon>Metazoa</taxon>
        <taxon>Ecdysozoa</taxon>
        <taxon>Arthropoda</taxon>
        <taxon>Chelicerata</taxon>
        <taxon>Arachnida</taxon>
        <taxon>Acari</taxon>
        <taxon>Parasitiformes</taxon>
        <taxon>Ixodida</taxon>
        <taxon>Ixodoidea</taxon>
        <taxon>Ixodidae</taxon>
        <taxon>Haemaphysalinae</taxon>
        <taxon>Haemaphysalis</taxon>
    </lineage>
</organism>
<dbReference type="EMBL" id="JABSTR010000004">
    <property type="protein sequence ID" value="KAH9369100.1"/>
    <property type="molecule type" value="Genomic_DNA"/>
</dbReference>
<keyword evidence="2" id="KW-1185">Reference proteome</keyword>
<evidence type="ECO:0000313" key="1">
    <source>
        <dbReference type="EMBL" id="KAH9369100.1"/>
    </source>
</evidence>
<dbReference type="OrthoDB" id="4321958at2759"/>
<dbReference type="Proteomes" id="UP000821853">
    <property type="component" value="Chromosome 2"/>
</dbReference>
<gene>
    <name evidence="1" type="ORF">HPB48_016743</name>
</gene>
<protein>
    <submittedName>
        <fullName evidence="1">Uncharacterized protein</fullName>
    </submittedName>
</protein>
<sequence length="101" mass="10670">MRSSTLQADDKKSGGEVLLDTGLSEEDELTCFGRKCLASDQCCRGSVCVDVDGSKREPFTQMSPSGVACRPGGGHRTPVLVPVHVLHATTKLGLSYNTATT</sequence>
<proteinExistence type="predicted"/>
<name>A0A9J6G3Z0_HAELO</name>
<comment type="caution">
    <text evidence="1">The sequence shown here is derived from an EMBL/GenBank/DDBJ whole genome shotgun (WGS) entry which is preliminary data.</text>
</comment>
<evidence type="ECO:0000313" key="2">
    <source>
        <dbReference type="Proteomes" id="UP000821853"/>
    </source>
</evidence>